<keyword evidence="4" id="KW-1185">Reference proteome</keyword>
<dbReference type="PANTHER" id="PTHR28125">
    <property type="entry name" value="MEIOTIC EXPRESSION UP-REGULATED PROTEIN 26"/>
    <property type="match status" value="1"/>
</dbReference>
<dbReference type="InterPro" id="IPR028012">
    <property type="entry name" value="Rua1_C"/>
</dbReference>
<dbReference type="EMBL" id="JANBQD010000057">
    <property type="protein sequence ID" value="KAJ1990047.1"/>
    <property type="molecule type" value="Genomic_DNA"/>
</dbReference>
<evidence type="ECO:0000313" key="3">
    <source>
        <dbReference type="EMBL" id="KAJ1990047.1"/>
    </source>
</evidence>
<reference evidence="3" key="1">
    <citation type="submission" date="2022-07" db="EMBL/GenBank/DDBJ databases">
        <title>Phylogenomic reconstructions and comparative analyses of Kickxellomycotina fungi.</title>
        <authorList>
            <person name="Reynolds N.K."/>
            <person name="Stajich J.E."/>
            <person name="Barry K."/>
            <person name="Grigoriev I.V."/>
            <person name="Crous P."/>
            <person name="Smith M.E."/>
        </authorList>
    </citation>
    <scope>NUCLEOTIDE SEQUENCE</scope>
    <source>
        <strain evidence="3">BCRC 34882</strain>
    </source>
</reference>
<dbReference type="Proteomes" id="UP001151295">
    <property type="component" value="Unassembled WGS sequence"/>
</dbReference>
<proteinExistence type="predicted"/>
<evidence type="ECO:0000256" key="1">
    <source>
        <dbReference type="SAM" id="MobiDB-lite"/>
    </source>
</evidence>
<feature type="domain" description="Transcription regulator Rua1 C-terminal" evidence="2">
    <location>
        <begin position="454"/>
        <end position="554"/>
    </location>
</feature>
<dbReference type="PANTHER" id="PTHR28125:SF3">
    <property type="entry name" value="TRANSCRIPTION REGULATOR RUA1 C-TERMINAL DOMAIN-CONTAINING PROTEIN"/>
    <property type="match status" value="1"/>
</dbReference>
<sequence length="577" mass="61998">MTTPQSIQDAGSASISPLDMLIAALEPQQQQQQPRRDLTVDMQSPSGEYAGMPWSSGTGATAAAAVAAAAASAGYTQDTLRRASDAVLLEGYQLGKPLSSNGSNSSDMMGQPESFSKAAIRKGSYPPGIKRPFSEFEHLLSAADMCETNQLDASDSGGGFNINGANVGAFSQPNNPSMPPAVKHARHDSVMESSNMTPVESSAAAVAAAAAANISYASTFPYSTRRSTAFSLPMQSESISNGSSIPQQPQYLNTCFDPLNTASNATSSGIQLNAGMVIMSGPQSAAGGNFQFSESQQPPYQHHHYRSLSLSHVDYQPTSMLHPSQHISSSINSAHALVSSIPGPLQMTSPLAPVPSSSMATAAAAAAGMANNPAMGYFYEGMPMSNAIDGSGMPPDVGNSAAMFTSAPIPAIPGVTVSPKEEPRRLSVPDMAPTDEEREMGKDAWPRRQKVRFSDDMYTPMWVRNKRQDKAGFCDTCSPGKWLQLKNSAFWYHKQFFHGISSVSGRPFVRPLQVRHFDADIIEGLCHQCNNWVPIANAKRRNSVLWFRHAHKCHVYHKPKQEDNDCNDQDIDLSLDM</sequence>
<name>A0ABQ8PIZ7_9FUNG</name>
<evidence type="ECO:0000313" key="4">
    <source>
        <dbReference type="Proteomes" id="UP001151295"/>
    </source>
</evidence>
<dbReference type="Pfam" id="PF14616">
    <property type="entry name" value="Rua1_C"/>
    <property type="match status" value="1"/>
</dbReference>
<evidence type="ECO:0000259" key="2">
    <source>
        <dbReference type="Pfam" id="PF14616"/>
    </source>
</evidence>
<comment type="caution">
    <text evidence="3">The sequence shown here is derived from an EMBL/GenBank/DDBJ whole genome shotgun (WGS) entry which is preliminary data.</text>
</comment>
<organism evidence="3 4">
    <name type="scientific">Coemansia umbellata</name>
    <dbReference type="NCBI Taxonomy" id="1424467"/>
    <lineage>
        <taxon>Eukaryota</taxon>
        <taxon>Fungi</taxon>
        <taxon>Fungi incertae sedis</taxon>
        <taxon>Zoopagomycota</taxon>
        <taxon>Kickxellomycotina</taxon>
        <taxon>Kickxellomycetes</taxon>
        <taxon>Kickxellales</taxon>
        <taxon>Kickxellaceae</taxon>
        <taxon>Coemansia</taxon>
    </lineage>
</organism>
<feature type="region of interest" description="Disordered" evidence="1">
    <location>
        <begin position="414"/>
        <end position="444"/>
    </location>
</feature>
<accession>A0ABQ8PIZ7</accession>
<protein>
    <recommendedName>
        <fullName evidence="2">Transcription regulator Rua1 C-terminal domain-containing protein</fullName>
    </recommendedName>
</protein>
<gene>
    <name evidence="3" type="ORF">EDC05_004309</name>
</gene>